<evidence type="ECO:0000256" key="1">
    <source>
        <dbReference type="SAM" id="Coils"/>
    </source>
</evidence>
<dbReference type="Proteomes" id="UP001242313">
    <property type="component" value="Unassembled WGS sequence"/>
</dbReference>
<gene>
    <name evidence="2" type="ORF">J2S25_003439</name>
</gene>
<proteinExistence type="predicted"/>
<dbReference type="RefSeq" id="WP_307192458.1">
    <property type="nucleotide sequence ID" value="NZ_JAUSUN010000028.1"/>
</dbReference>
<name>A0ABU0G0X1_9BACI</name>
<comment type="caution">
    <text evidence="2">The sequence shown here is derived from an EMBL/GenBank/DDBJ whole genome shotgun (WGS) entry which is preliminary data.</text>
</comment>
<keyword evidence="1" id="KW-0175">Coiled coil</keyword>
<reference evidence="2 3" key="1">
    <citation type="submission" date="2023-07" db="EMBL/GenBank/DDBJ databases">
        <title>Genomic Encyclopedia of Type Strains, Phase IV (KMG-IV): sequencing the most valuable type-strain genomes for metagenomic binning, comparative biology and taxonomic classification.</title>
        <authorList>
            <person name="Goeker M."/>
        </authorList>
    </citation>
    <scope>NUCLEOTIDE SEQUENCE [LARGE SCALE GENOMIC DNA]</scope>
    <source>
        <strain evidence="2 3">DSM 19598</strain>
    </source>
</reference>
<accession>A0ABU0G0X1</accession>
<evidence type="ECO:0000313" key="2">
    <source>
        <dbReference type="EMBL" id="MDQ0415212.1"/>
    </source>
</evidence>
<sequence length="87" mass="10459">MSDKKLDMILTALTEFRSDFDEYKKENREQLSRIEGAVIRLEENQPQDIMAILNQINKKLDDRDNELQVLNKRLFKTESEMERLTRQ</sequence>
<dbReference type="EMBL" id="JAUSUN010000028">
    <property type="protein sequence ID" value="MDQ0415212.1"/>
    <property type="molecule type" value="Genomic_DNA"/>
</dbReference>
<protein>
    <submittedName>
        <fullName evidence="2">Uncharacterized protein</fullName>
    </submittedName>
</protein>
<feature type="coiled-coil region" evidence="1">
    <location>
        <begin position="24"/>
        <end position="87"/>
    </location>
</feature>
<evidence type="ECO:0000313" key="3">
    <source>
        <dbReference type="Proteomes" id="UP001242313"/>
    </source>
</evidence>
<keyword evidence="3" id="KW-1185">Reference proteome</keyword>
<organism evidence="2 3">
    <name type="scientific">Mesobacillus stamsii</name>
    <dbReference type="NCBI Taxonomy" id="225347"/>
    <lineage>
        <taxon>Bacteria</taxon>
        <taxon>Bacillati</taxon>
        <taxon>Bacillota</taxon>
        <taxon>Bacilli</taxon>
        <taxon>Bacillales</taxon>
        <taxon>Bacillaceae</taxon>
        <taxon>Mesobacillus</taxon>
    </lineage>
</organism>